<keyword evidence="3" id="KW-1185">Reference proteome</keyword>
<feature type="domain" description="DAC" evidence="1">
    <location>
        <begin position="354"/>
        <end position="499"/>
    </location>
</feature>
<dbReference type="Gene3D" id="3.40.1700.10">
    <property type="entry name" value="DNA integrity scanning protein, DisA, N-terminal domain"/>
    <property type="match status" value="1"/>
</dbReference>
<protein>
    <submittedName>
        <fullName evidence="2">Diadenylate cyclase</fullName>
    </submittedName>
</protein>
<evidence type="ECO:0000259" key="1">
    <source>
        <dbReference type="PROSITE" id="PS51794"/>
    </source>
</evidence>
<evidence type="ECO:0000313" key="3">
    <source>
        <dbReference type="Proteomes" id="UP001183809"/>
    </source>
</evidence>
<dbReference type="InterPro" id="IPR048554">
    <property type="entry name" value="DACNG"/>
</dbReference>
<dbReference type="EMBL" id="JAVREY010000072">
    <property type="protein sequence ID" value="MDT0468343.1"/>
    <property type="molecule type" value="Genomic_DNA"/>
</dbReference>
<proteinExistence type="predicted"/>
<dbReference type="InterPro" id="IPR036888">
    <property type="entry name" value="DNA_integrity_DisA_N_sf"/>
</dbReference>
<dbReference type="InterPro" id="IPR003390">
    <property type="entry name" value="DNA_integrity_scan_DisA_N"/>
</dbReference>
<evidence type="ECO:0000313" key="2">
    <source>
        <dbReference type="EMBL" id="MDT0468343.1"/>
    </source>
</evidence>
<dbReference type="PROSITE" id="PS51794">
    <property type="entry name" value="DAC"/>
    <property type="match status" value="1"/>
</dbReference>
<comment type="caution">
    <text evidence="2">The sequence shown here is derived from an EMBL/GenBank/DDBJ whole genome shotgun (WGS) entry which is preliminary data.</text>
</comment>
<dbReference type="SUPFAM" id="SSF143597">
    <property type="entry name" value="YojJ-like"/>
    <property type="match status" value="1"/>
</dbReference>
<reference evidence="3" key="1">
    <citation type="submission" date="2023-07" db="EMBL/GenBank/DDBJ databases">
        <title>30 novel species of actinomycetes from the DSMZ collection.</title>
        <authorList>
            <person name="Nouioui I."/>
        </authorList>
    </citation>
    <scope>NUCLEOTIDE SEQUENCE [LARGE SCALE GENOMIC DNA]</scope>
    <source>
        <strain evidence="3">DSM 41699</strain>
    </source>
</reference>
<gene>
    <name evidence="2" type="ORF">RM764_36030</name>
</gene>
<dbReference type="InterPro" id="IPR048555">
    <property type="entry name" value="DACNH"/>
</dbReference>
<name>A0ABU2U5A5_9ACTN</name>
<dbReference type="RefSeq" id="WP_311699789.1">
    <property type="nucleotide sequence ID" value="NZ_JAVREY010000072.1"/>
</dbReference>
<dbReference type="Pfam" id="PF21752">
    <property type="entry name" value="DACNG"/>
    <property type="match status" value="1"/>
</dbReference>
<dbReference type="Pfam" id="PF21750">
    <property type="entry name" value="DACNH"/>
    <property type="match status" value="1"/>
</dbReference>
<dbReference type="Proteomes" id="UP001183809">
    <property type="component" value="Unassembled WGS sequence"/>
</dbReference>
<organism evidence="2 3">
    <name type="scientific">Streptomyces gibsoniae</name>
    <dbReference type="NCBI Taxonomy" id="3075529"/>
    <lineage>
        <taxon>Bacteria</taxon>
        <taxon>Bacillati</taxon>
        <taxon>Actinomycetota</taxon>
        <taxon>Actinomycetes</taxon>
        <taxon>Kitasatosporales</taxon>
        <taxon>Streptomycetaceae</taxon>
        <taxon>Streptomyces</taxon>
    </lineage>
</organism>
<accession>A0ABU2U5A5</accession>
<sequence length="584" mass="64133">MGNSDFISQFMWAYQRSFAILVELEAKRLLERTGFAGHPRVILIGFEASEQHAYPVCIEPEDGPYAPSDLDGVLDRAADLYGQHPDRDMYYGAPHFRQEKQDKLRNRLRAQAIEDQLGAHAASAGRAFFASPSARRDDYEVHVVLSIDTNALKQVPRLEEMSEWHGPASPSIVEAIILELLDQAHRELYLPGAGHIPGGIGYGLPEIWQRALQRMLRTAIDLAGHAGGAETAEQLGNIASLLYEGRPSAGRLVISPQGSPAVDVVLRLHTPVHLAKARHMRKLLESSGSDLALLMDDHQVYGFGTVTDSDEHARRSIFEIDIDKGGRWRLSRAGTTLFSAQDGVPRLPVPTLDTAYLHDVITRLLPDADTVTLDGLAMAASKHTHGAMLIISSDAAGEAARLAPQAARTEPIRLTPQLLSQLTNMDGGVLVDTQGRCHAIGVILDGTANGNGDASRGSRFNNAIRYLDSDAPAAVVVCYSSDGDITILPSLMPRRDRKEITQLVERYLAVSTALPLRLEDAAELNDEIKANAFYLSADQCEQVKQARAKINEWRTENGRVTVIEPDLLPDPLMNESYWLHEHES</sequence>